<evidence type="ECO:0000313" key="2">
    <source>
        <dbReference type="Proteomes" id="UP001497382"/>
    </source>
</evidence>
<keyword evidence="2" id="KW-1185">Reference proteome</keyword>
<dbReference type="AlphaFoldDB" id="A0AAV2A424"/>
<protein>
    <submittedName>
        <fullName evidence="1">Uncharacterized protein</fullName>
    </submittedName>
</protein>
<sequence>FLFIVWLARILHKLLLLRVVLLFPFRILRFWFLSFHLKMTVLFLAGSFPPRDVFVLLLLFEEYSDKLVIHLYSILFHLSEDWIFFYSFK</sequence>
<name>A0AAV2A424_9ARAC</name>
<organism evidence="1 2">
    <name type="scientific">Larinioides sclopetarius</name>
    <dbReference type="NCBI Taxonomy" id="280406"/>
    <lineage>
        <taxon>Eukaryota</taxon>
        <taxon>Metazoa</taxon>
        <taxon>Ecdysozoa</taxon>
        <taxon>Arthropoda</taxon>
        <taxon>Chelicerata</taxon>
        <taxon>Arachnida</taxon>
        <taxon>Araneae</taxon>
        <taxon>Araneomorphae</taxon>
        <taxon>Entelegynae</taxon>
        <taxon>Araneoidea</taxon>
        <taxon>Araneidae</taxon>
        <taxon>Larinioides</taxon>
    </lineage>
</organism>
<proteinExistence type="predicted"/>
<accession>A0AAV2A424</accession>
<dbReference type="EMBL" id="CAXIEN010000116">
    <property type="protein sequence ID" value="CAL1278795.1"/>
    <property type="molecule type" value="Genomic_DNA"/>
</dbReference>
<gene>
    <name evidence="1" type="ORF">LARSCL_LOCUS10000</name>
</gene>
<evidence type="ECO:0000313" key="1">
    <source>
        <dbReference type="EMBL" id="CAL1278795.1"/>
    </source>
</evidence>
<comment type="caution">
    <text evidence="1">The sequence shown here is derived from an EMBL/GenBank/DDBJ whole genome shotgun (WGS) entry which is preliminary data.</text>
</comment>
<reference evidence="1 2" key="1">
    <citation type="submission" date="2024-04" db="EMBL/GenBank/DDBJ databases">
        <authorList>
            <person name="Rising A."/>
            <person name="Reimegard J."/>
            <person name="Sonavane S."/>
            <person name="Akerstrom W."/>
            <person name="Nylinder S."/>
            <person name="Hedman E."/>
            <person name="Kallberg Y."/>
        </authorList>
    </citation>
    <scope>NUCLEOTIDE SEQUENCE [LARGE SCALE GENOMIC DNA]</scope>
</reference>
<feature type="non-terminal residue" evidence="1">
    <location>
        <position position="1"/>
    </location>
</feature>
<dbReference type="Proteomes" id="UP001497382">
    <property type="component" value="Unassembled WGS sequence"/>
</dbReference>